<proteinExistence type="predicted"/>
<dbReference type="Proteomes" id="UP000222542">
    <property type="component" value="Unassembled WGS sequence"/>
</dbReference>
<comment type="caution">
    <text evidence="2">The sequence shown here is derived from an EMBL/GenBank/DDBJ whole genome shotgun (WGS) entry which is preliminary data.</text>
</comment>
<evidence type="ECO:0000256" key="1">
    <source>
        <dbReference type="SAM" id="MobiDB-lite"/>
    </source>
</evidence>
<dbReference type="OMA" id="RPYRCRP"/>
<reference evidence="2 3" key="2">
    <citation type="journal article" date="2017" name="Genome Biol.">
        <title>New reference genome sequences of hot pepper reveal the massive evolution of plant disease-resistance genes by retroduplication.</title>
        <authorList>
            <person name="Kim S."/>
            <person name="Park J."/>
            <person name="Yeom S.I."/>
            <person name="Kim Y.M."/>
            <person name="Seo E."/>
            <person name="Kim K.T."/>
            <person name="Kim M.S."/>
            <person name="Lee J.M."/>
            <person name="Cheong K."/>
            <person name="Shin H.S."/>
            <person name="Kim S.B."/>
            <person name="Han K."/>
            <person name="Lee J."/>
            <person name="Park M."/>
            <person name="Lee H.A."/>
            <person name="Lee H.Y."/>
            <person name="Lee Y."/>
            <person name="Oh S."/>
            <person name="Lee J.H."/>
            <person name="Choi E."/>
            <person name="Choi E."/>
            <person name="Lee S.E."/>
            <person name="Jeon J."/>
            <person name="Kim H."/>
            <person name="Choi G."/>
            <person name="Song H."/>
            <person name="Lee J."/>
            <person name="Lee S.C."/>
            <person name="Kwon J.K."/>
            <person name="Lee H.Y."/>
            <person name="Koo N."/>
            <person name="Hong Y."/>
            <person name="Kim R.W."/>
            <person name="Kang W.H."/>
            <person name="Huh J.H."/>
            <person name="Kang B.C."/>
            <person name="Yang T.J."/>
            <person name="Lee Y.H."/>
            <person name="Bennetzen J.L."/>
            <person name="Choi D."/>
        </authorList>
    </citation>
    <scope>NUCLEOTIDE SEQUENCE [LARGE SCALE GENOMIC DNA]</scope>
    <source>
        <strain evidence="3">cv. CM334</strain>
    </source>
</reference>
<reference evidence="2 3" key="1">
    <citation type="journal article" date="2014" name="Nat. Genet.">
        <title>Genome sequence of the hot pepper provides insights into the evolution of pungency in Capsicum species.</title>
        <authorList>
            <person name="Kim S."/>
            <person name="Park M."/>
            <person name="Yeom S.I."/>
            <person name="Kim Y.M."/>
            <person name="Lee J.M."/>
            <person name="Lee H.A."/>
            <person name="Seo E."/>
            <person name="Choi J."/>
            <person name="Cheong K."/>
            <person name="Kim K.T."/>
            <person name="Jung K."/>
            <person name="Lee G.W."/>
            <person name="Oh S.K."/>
            <person name="Bae C."/>
            <person name="Kim S.B."/>
            <person name="Lee H.Y."/>
            <person name="Kim S.Y."/>
            <person name="Kim M.S."/>
            <person name="Kang B.C."/>
            <person name="Jo Y.D."/>
            <person name="Yang H.B."/>
            <person name="Jeong H.J."/>
            <person name="Kang W.H."/>
            <person name="Kwon J.K."/>
            <person name="Shin C."/>
            <person name="Lim J.Y."/>
            <person name="Park J.H."/>
            <person name="Huh J.H."/>
            <person name="Kim J.S."/>
            <person name="Kim B.D."/>
            <person name="Cohen O."/>
            <person name="Paran I."/>
            <person name="Suh M.C."/>
            <person name="Lee S.B."/>
            <person name="Kim Y.K."/>
            <person name="Shin Y."/>
            <person name="Noh S.J."/>
            <person name="Park J."/>
            <person name="Seo Y.S."/>
            <person name="Kwon S.Y."/>
            <person name="Kim H.A."/>
            <person name="Park J.M."/>
            <person name="Kim H.J."/>
            <person name="Choi S.B."/>
            <person name="Bosland P.W."/>
            <person name="Reeves G."/>
            <person name="Jo S.H."/>
            <person name="Lee B.W."/>
            <person name="Cho H.T."/>
            <person name="Choi H.S."/>
            <person name="Lee M.S."/>
            <person name="Yu Y."/>
            <person name="Do Choi Y."/>
            <person name="Park B.S."/>
            <person name="van Deynze A."/>
            <person name="Ashrafi H."/>
            <person name="Hill T."/>
            <person name="Kim W.T."/>
            <person name="Pai H.S."/>
            <person name="Ahn H.K."/>
            <person name="Yeam I."/>
            <person name="Giovannoni J.J."/>
            <person name="Rose J.K."/>
            <person name="Sorensen I."/>
            <person name="Lee S.J."/>
            <person name="Kim R.W."/>
            <person name="Choi I.Y."/>
            <person name="Choi B.S."/>
            <person name="Lim J.S."/>
            <person name="Lee Y.H."/>
            <person name="Choi D."/>
        </authorList>
    </citation>
    <scope>NUCLEOTIDE SEQUENCE [LARGE SCALE GENOMIC DNA]</scope>
    <source>
        <strain evidence="3">cv. CM334</strain>
    </source>
</reference>
<dbReference type="AlphaFoldDB" id="A0A2G3A8D1"/>
<evidence type="ECO:0000313" key="3">
    <source>
        <dbReference type="Proteomes" id="UP000222542"/>
    </source>
</evidence>
<sequence length="379" mass="40327">MNSGSDAFVGSGGGRFGWLRRSGEKKGQRQVGFGGDATASVASGRRARGWWRHRVDEVSPAMAAVEGGEKEGGSDAVVRLTGSVAVLVLRRRGEAPLDVRKIKSKETDHQSHKVNTLSNVDVTGFGGIGGGGGGGGGGFGIGIGGGRFGFGIGGGGGGGGFGLGIYGSIPVYNVPGYGFPVYPRGCGYVCPANNPTGEITALTISGLSHSTRPYRCRPGPNMAVNKDSNSELLLHFVDTVQDKHEHPRYGKHSEEVGLRVGGGRRLGFGRGNGRGTDDIDTSEYNRYGFNPGLSCGYLCPRNSPYGGITDFHISGLSNFNGPYRCRPDMCDDVDCHEVLLHFVPPKHDKHESQHDHPVERSEEREAGRRSEQREEEIIN</sequence>
<evidence type="ECO:0000313" key="2">
    <source>
        <dbReference type="EMBL" id="PHT90519.1"/>
    </source>
</evidence>
<organism evidence="2 3">
    <name type="scientific">Capsicum annuum</name>
    <name type="common">Capsicum pepper</name>
    <dbReference type="NCBI Taxonomy" id="4072"/>
    <lineage>
        <taxon>Eukaryota</taxon>
        <taxon>Viridiplantae</taxon>
        <taxon>Streptophyta</taxon>
        <taxon>Embryophyta</taxon>
        <taxon>Tracheophyta</taxon>
        <taxon>Spermatophyta</taxon>
        <taxon>Magnoliopsida</taxon>
        <taxon>eudicotyledons</taxon>
        <taxon>Gunneridae</taxon>
        <taxon>Pentapetalae</taxon>
        <taxon>asterids</taxon>
        <taxon>lamiids</taxon>
        <taxon>Solanales</taxon>
        <taxon>Solanaceae</taxon>
        <taxon>Solanoideae</taxon>
        <taxon>Capsiceae</taxon>
        <taxon>Capsicum</taxon>
    </lineage>
</organism>
<protein>
    <submittedName>
        <fullName evidence="2">Uncharacterized protein</fullName>
    </submittedName>
</protein>
<feature type="region of interest" description="Disordered" evidence="1">
    <location>
        <begin position="346"/>
        <end position="379"/>
    </location>
</feature>
<gene>
    <name evidence="2" type="ORF">T459_05632</name>
</gene>
<accession>A0A2G3A8D1</accession>
<name>A0A2G3A8D1_CAPAN</name>
<dbReference type="EMBL" id="AYRZ02000002">
    <property type="protein sequence ID" value="PHT90519.1"/>
    <property type="molecule type" value="Genomic_DNA"/>
</dbReference>
<dbReference type="Gramene" id="PHT90519">
    <property type="protein sequence ID" value="PHT90519"/>
    <property type="gene ID" value="T459_05632"/>
</dbReference>
<keyword evidence="3" id="KW-1185">Reference proteome</keyword>